<evidence type="ECO:0000256" key="8">
    <source>
        <dbReference type="ARBA" id="ARBA00048027"/>
    </source>
</evidence>
<evidence type="ECO:0000256" key="7">
    <source>
        <dbReference type="ARBA" id="ARBA00023170"/>
    </source>
</evidence>
<reference evidence="12" key="1">
    <citation type="submission" date="2021-01" db="EMBL/GenBank/DDBJ databases">
        <title>Description of Breznakiella homolactica.</title>
        <authorList>
            <person name="Song Y."/>
            <person name="Brune A."/>
        </authorList>
    </citation>
    <scope>NUCLEOTIDE SEQUENCE</scope>
    <source>
        <strain evidence="12">RmG30</strain>
    </source>
</reference>
<name>A0A7T8B9T6_9SPIR</name>
<keyword evidence="2 9" id="KW-0963">Cytoplasm</keyword>
<dbReference type="SUPFAM" id="SSF52540">
    <property type="entry name" value="P-loop containing nucleoside triphosphate hydrolases"/>
    <property type="match status" value="1"/>
</dbReference>
<dbReference type="HAMAP" id="MF_00920">
    <property type="entry name" value="FtsY"/>
    <property type="match status" value="1"/>
</dbReference>
<organism evidence="12 13">
    <name type="scientific">Breznakiella homolactica</name>
    <dbReference type="NCBI Taxonomy" id="2798577"/>
    <lineage>
        <taxon>Bacteria</taxon>
        <taxon>Pseudomonadati</taxon>
        <taxon>Spirochaetota</taxon>
        <taxon>Spirochaetia</taxon>
        <taxon>Spirochaetales</taxon>
        <taxon>Breznakiellaceae</taxon>
        <taxon>Breznakiella</taxon>
    </lineage>
</organism>
<feature type="binding site" evidence="9">
    <location>
        <begin position="96"/>
        <end position="103"/>
    </location>
    <ligand>
        <name>GTP</name>
        <dbReference type="ChEBI" id="CHEBI:37565"/>
    </ligand>
</feature>
<keyword evidence="5 9" id="KW-0342">GTP-binding</keyword>
<dbReference type="RefSeq" id="WP_215625591.1">
    <property type="nucleotide sequence ID" value="NZ_CP067089.2"/>
</dbReference>
<dbReference type="InterPro" id="IPR013822">
    <property type="entry name" value="Signal_recog_particl_SRP54_hlx"/>
</dbReference>
<comment type="subunit">
    <text evidence="9">Part of the signal recognition particle protein translocation system, which is composed of SRP and FtsY.</text>
</comment>
<comment type="similarity">
    <text evidence="9">Belongs to the GTP-binding SRP family. FtsY subfamily.</text>
</comment>
<dbReference type="NCBIfam" id="TIGR00064">
    <property type="entry name" value="ftsY"/>
    <property type="match status" value="1"/>
</dbReference>
<evidence type="ECO:0000256" key="5">
    <source>
        <dbReference type="ARBA" id="ARBA00023134"/>
    </source>
</evidence>
<dbReference type="PANTHER" id="PTHR43134:SF1">
    <property type="entry name" value="SIGNAL RECOGNITION PARTICLE RECEPTOR SUBUNIT ALPHA"/>
    <property type="match status" value="1"/>
</dbReference>
<keyword evidence="1 9" id="KW-1003">Cell membrane</keyword>
<dbReference type="InterPro" id="IPR036225">
    <property type="entry name" value="SRP/SRP_N"/>
</dbReference>
<evidence type="ECO:0000256" key="2">
    <source>
        <dbReference type="ARBA" id="ARBA00022490"/>
    </source>
</evidence>
<dbReference type="EC" id="3.6.5.4" evidence="9"/>
<feature type="binding site" evidence="9">
    <location>
        <begin position="179"/>
        <end position="183"/>
    </location>
    <ligand>
        <name>GTP</name>
        <dbReference type="ChEBI" id="CHEBI:37565"/>
    </ligand>
</feature>
<comment type="catalytic activity">
    <reaction evidence="8 9">
        <text>GTP + H2O = GDP + phosphate + H(+)</text>
        <dbReference type="Rhea" id="RHEA:19669"/>
        <dbReference type="ChEBI" id="CHEBI:15377"/>
        <dbReference type="ChEBI" id="CHEBI:15378"/>
        <dbReference type="ChEBI" id="CHEBI:37565"/>
        <dbReference type="ChEBI" id="CHEBI:43474"/>
        <dbReference type="ChEBI" id="CHEBI:58189"/>
        <dbReference type="EC" id="3.6.5.4"/>
    </reaction>
</comment>
<sequence length="294" mass="31780">MGTMRFADRIRNLFGIKSAASEELFEDLADLLVEGDFGAAEAFKTVDALQDICRKNKITDRDKIREALADLLKGMLIKKDPPVFGSNELGVILLLGVNGVGKTTSAAKLANLYRSSAGRRPLLAAADTFRAAAIDQLKIHGERLGVRVVAHKHGGDPAAVVYDALEAAVSGAGDLIIADTAGRMHTKSALVEELKKIDRIVESKSGNSRYLKWLVLDATTGRNALAQAEIFHEAVSLDGVILTKYDSSARGGIAFSLSADLRLPVLFVCDGEQYENIAPFDPHRYVREFLGAEQ</sequence>
<dbReference type="Gene3D" id="1.20.120.140">
    <property type="entry name" value="Signal recognition particle SRP54, nucleotide-binding domain"/>
    <property type="match status" value="1"/>
</dbReference>
<dbReference type="GO" id="GO:0005047">
    <property type="term" value="F:signal recognition particle binding"/>
    <property type="evidence" value="ECO:0007669"/>
    <property type="project" value="TreeGrafter"/>
</dbReference>
<keyword evidence="6 9" id="KW-0472">Membrane</keyword>
<dbReference type="InterPro" id="IPR004390">
    <property type="entry name" value="SR_rcpt_FtsY"/>
</dbReference>
<dbReference type="KEGG" id="bhc:JFL75_15280"/>
<dbReference type="GO" id="GO:0005737">
    <property type="term" value="C:cytoplasm"/>
    <property type="evidence" value="ECO:0007669"/>
    <property type="project" value="UniProtKB-SubCell"/>
</dbReference>
<dbReference type="SUPFAM" id="SSF47364">
    <property type="entry name" value="Domain of the SRP/SRP receptor G-proteins"/>
    <property type="match status" value="1"/>
</dbReference>
<accession>A0A7T8B9T6</accession>
<evidence type="ECO:0000256" key="6">
    <source>
        <dbReference type="ARBA" id="ARBA00023136"/>
    </source>
</evidence>
<dbReference type="GO" id="GO:0003924">
    <property type="term" value="F:GTPase activity"/>
    <property type="evidence" value="ECO:0007669"/>
    <property type="project" value="UniProtKB-UniRule"/>
</dbReference>
<dbReference type="InterPro" id="IPR003593">
    <property type="entry name" value="AAA+_ATPase"/>
</dbReference>
<evidence type="ECO:0000256" key="4">
    <source>
        <dbReference type="ARBA" id="ARBA00022801"/>
    </source>
</evidence>
<feature type="domain" description="AAA+ ATPase" evidence="10">
    <location>
        <begin position="88"/>
        <end position="236"/>
    </location>
</feature>
<dbReference type="Gene3D" id="3.40.50.300">
    <property type="entry name" value="P-loop containing nucleotide triphosphate hydrolases"/>
    <property type="match status" value="1"/>
</dbReference>
<dbReference type="SMART" id="SM00382">
    <property type="entry name" value="AAA"/>
    <property type="match status" value="1"/>
</dbReference>
<gene>
    <name evidence="9 12" type="primary">ftsY</name>
    <name evidence="12" type="ORF">JFL75_15280</name>
</gene>
<dbReference type="Pfam" id="PF00448">
    <property type="entry name" value="SRP54"/>
    <property type="match status" value="1"/>
</dbReference>
<evidence type="ECO:0000313" key="12">
    <source>
        <dbReference type="EMBL" id="QQO08285.1"/>
    </source>
</evidence>
<dbReference type="PANTHER" id="PTHR43134">
    <property type="entry name" value="SIGNAL RECOGNITION PARTICLE RECEPTOR SUBUNIT ALPHA"/>
    <property type="match status" value="1"/>
</dbReference>
<evidence type="ECO:0000256" key="1">
    <source>
        <dbReference type="ARBA" id="ARBA00022475"/>
    </source>
</evidence>
<evidence type="ECO:0000256" key="9">
    <source>
        <dbReference type="HAMAP-Rule" id="MF_00920"/>
    </source>
</evidence>
<evidence type="ECO:0000259" key="11">
    <source>
        <dbReference type="SMART" id="SM00962"/>
    </source>
</evidence>
<dbReference type="InterPro" id="IPR042101">
    <property type="entry name" value="SRP54_N_sf"/>
</dbReference>
<comment type="function">
    <text evidence="9">Involved in targeting and insertion of nascent membrane proteins into the cytoplasmic membrane. Acts as a receptor for the complex formed by the signal recognition particle (SRP) and the ribosome-nascent chain (RNC).</text>
</comment>
<dbReference type="EMBL" id="CP067089">
    <property type="protein sequence ID" value="QQO08285.1"/>
    <property type="molecule type" value="Genomic_DNA"/>
</dbReference>
<protein>
    <recommendedName>
        <fullName evidence="9">Signal recognition particle receptor FtsY</fullName>
        <shortName evidence="9">SRP receptor</shortName>
        <ecNumber evidence="9">3.6.5.4</ecNumber>
    </recommendedName>
</protein>
<keyword evidence="4 9" id="KW-0378">Hydrolase</keyword>
<keyword evidence="7 9" id="KW-0675">Receptor</keyword>
<comment type="subcellular location">
    <subcellularLocation>
        <location evidence="9">Cell membrane</location>
        <topology evidence="9">Peripheral membrane protein</topology>
        <orientation evidence="9">Cytoplasmic side</orientation>
    </subcellularLocation>
    <subcellularLocation>
        <location evidence="9">Cytoplasm</location>
    </subcellularLocation>
</comment>
<feature type="binding site" evidence="9">
    <location>
        <begin position="243"/>
        <end position="246"/>
    </location>
    <ligand>
        <name>GTP</name>
        <dbReference type="ChEBI" id="CHEBI:37565"/>
    </ligand>
</feature>
<dbReference type="AlphaFoldDB" id="A0A7T8B9T6"/>
<dbReference type="GO" id="GO:0005525">
    <property type="term" value="F:GTP binding"/>
    <property type="evidence" value="ECO:0007669"/>
    <property type="project" value="UniProtKB-UniRule"/>
</dbReference>
<dbReference type="Pfam" id="PF02881">
    <property type="entry name" value="SRP54_N"/>
    <property type="match status" value="1"/>
</dbReference>
<dbReference type="InterPro" id="IPR000897">
    <property type="entry name" value="SRP54_GTPase_dom"/>
</dbReference>
<dbReference type="GO" id="GO:0006614">
    <property type="term" value="P:SRP-dependent cotranslational protein targeting to membrane"/>
    <property type="evidence" value="ECO:0007669"/>
    <property type="project" value="InterPro"/>
</dbReference>
<dbReference type="Proteomes" id="UP000595917">
    <property type="component" value="Chromosome"/>
</dbReference>
<feature type="domain" description="SRP54-type proteins GTP-binding" evidence="11">
    <location>
        <begin position="89"/>
        <end position="291"/>
    </location>
</feature>
<evidence type="ECO:0000313" key="13">
    <source>
        <dbReference type="Proteomes" id="UP000595917"/>
    </source>
</evidence>
<evidence type="ECO:0000256" key="3">
    <source>
        <dbReference type="ARBA" id="ARBA00022741"/>
    </source>
</evidence>
<dbReference type="GO" id="GO:0005886">
    <property type="term" value="C:plasma membrane"/>
    <property type="evidence" value="ECO:0007669"/>
    <property type="project" value="UniProtKB-SubCell"/>
</dbReference>
<dbReference type="InterPro" id="IPR027417">
    <property type="entry name" value="P-loop_NTPase"/>
</dbReference>
<evidence type="ECO:0000259" key="10">
    <source>
        <dbReference type="SMART" id="SM00382"/>
    </source>
</evidence>
<keyword evidence="3 9" id="KW-0547">Nucleotide-binding</keyword>
<proteinExistence type="inferred from homology"/>
<dbReference type="SMART" id="SM00962">
    <property type="entry name" value="SRP54"/>
    <property type="match status" value="1"/>
</dbReference>
<keyword evidence="13" id="KW-1185">Reference proteome</keyword>